<evidence type="ECO:0000313" key="3">
    <source>
        <dbReference type="Proteomes" id="UP001281410"/>
    </source>
</evidence>
<sequence>MAMIHRCLLLSSISGVAAADIIIDWQSVTAESNGNFLLAVTAEHLTTEYSGEDRLSLTAEAKLKDGTDDGNMG</sequence>
<accession>A0AAE0AQB6</accession>
<comment type="caution">
    <text evidence="2">The sequence shown here is derived from an EMBL/GenBank/DDBJ whole genome shotgun (WGS) entry which is preliminary data.</text>
</comment>
<protein>
    <submittedName>
        <fullName evidence="2">Uncharacterized protein</fullName>
    </submittedName>
</protein>
<evidence type="ECO:0000313" key="2">
    <source>
        <dbReference type="EMBL" id="KAK3222018.1"/>
    </source>
</evidence>
<dbReference type="EMBL" id="JANJYJ010000003">
    <property type="protein sequence ID" value="KAK3222018.1"/>
    <property type="molecule type" value="Genomic_DNA"/>
</dbReference>
<evidence type="ECO:0000256" key="1">
    <source>
        <dbReference type="SAM" id="SignalP"/>
    </source>
</evidence>
<dbReference type="Proteomes" id="UP001281410">
    <property type="component" value="Unassembled WGS sequence"/>
</dbReference>
<keyword evidence="3" id="KW-1185">Reference proteome</keyword>
<reference evidence="2" key="1">
    <citation type="journal article" date="2023" name="Plant J.">
        <title>Genome sequences and population genomics provide insights into the demographic history, inbreeding, and mutation load of two 'living fossil' tree species of Dipteronia.</title>
        <authorList>
            <person name="Feng Y."/>
            <person name="Comes H.P."/>
            <person name="Chen J."/>
            <person name="Zhu S."/>
            <person name="Lu R."/>
            <person name="Zhang X."/>
            <person name="Li P."/>
            <person name="Qiu J."/>
            <person name="Olsen K.M."/>
            <person name="Qiu Y."/>
        </authorList>
    </citation>
    <scope>NUCLEOTIDE SEQUENCE</scope>
    <source>
        <strain evidence="2">NBL</strain>
    </source>
</reference>
<keyword evidence="1" id="KW-0732">Signal</keyword>
<gene>
    <name evidence="2" type="ORF">Dsin_009043</name>
</gene>
<feature type="signal peptide" evidence="1">
    <location>
        <begin position="1"/>
        <end position="18"/>
    </location>
</feature>
<proteinExistence type="predicted"/>
<feature type="chain" id="PRO_5042115772" evidence="1">
    <location>
        <begin position="19"/>
        <end position="73"/>
    </location>
</feature>
<name>A0AAE0AQB6_9ROSI</name>
<organism evidence="2 3">
    <name type="scientific">Dipteronia sinensis</name>
    <dbReference type="NCBI Taxonomy" id="43782"/>
    <lineage>
        <taxon>Eukaryota</taxon>
        <taxon>Viridiplantae</taxon>
        <taxon>Streptophyta</taxon>
        <taxon>Embryophyta</taxon>
        <taxon>Tracheophyta</taxon>
        <taxon>Spermatophyta</taxon>
        <taxon>Magnoliopsida</taxon>
        <taxon>eudicotyledons</taxon>
        <taxon>Gunneridae</taxon>
        <taxon>Pentapetalae</taxon>
        <taxon>rosids</taxon>
        <taxon>malvids</taxon>
        <taxon>Sapindales</taxon>
        <taxon>Sapindaceae</taxon>
        <taxon>Hippocastanoideae</taxon>
        <taxon>Acereae</taxon>
        <taxon>Dipteronia</taxon>
    </lineage>
</organism>
<dbReference type="AlphaFoldDB" id="A0AAE0AQB6"/>